<evidence type="ECO:0000313" key="4">
    <source>
        <dbReference type="Proteomes" id="UP000184391"/>
    </source>
</evidence>
<organism evidence="3 4">
    <name type="scientific">Erythrobacter sanguineus</name>
    <dbReference type="NCBI Taxonomy" id="198312"/>
    <lineage>
        <taxon>Bacteria</taxon>
        <taxon>Pseudomonadati</taxon>
        <taxon>Pseudomonadota</taxon>
        <taxon>Alphaproteobacteria</taxon>
        <taxon>Sphingomonadales</taxon>
        <taxon>Erythrobacteraceae</taxon>
        <taxon>Erythrobacter/Porphyrobacter group</taxon>
        <taxon>Erythrobacter</taxon>
    </lineage>
</organism>
<feature type="transmembrane region" description="Helical" evidence="1">
    <location>
        <begin position="54"/>
        <end position="80"/>
    </location>
</feature>
<dbReference type="AlphaFoldDB" id="A0A1M7RY67"/>
<feature type="transmembrane region" description="Helical" evidence="1">
    <location>
        <begin position="186"/>
        <end position="211"/>
    </location>
</feature>
<keyword evidence="1" id="KW-0472">Membrane</keyword>
<keyword evidence="1" id="KW-1133">Transmembrane helix</keyword>
<feature type="domain" description="Acyltransferase 3" evidence="2">
    <location>
        <begin position="13"/>
        <end position="366"/>
    </location>
</feature>
<feature type="transmembrane region" description="Helical" evidence="1">
    <location>
        <begin position="231"/>
        <end position="250"/>
    </location>
</feature>
<dbReference type="Pfam" id="PF01757">
    <property type="entry name" value="Acyl_transf_3"/>
    <property type="match status" value="1"/>
</dbReference>
<dbReference type="Proteomes" id="UP000184391">
    <property type="component" value="Unassembled WGS sequence"/>
</dbReference>
<feature type="transmembrane region" description="Helical" evidence="1">
    <location>
        <begin position="319"/>
        <end position="339"/>
    </location>
</feature>
<feature type="transmembrane region" description="Helical" evidence="1">
    <location>
        <begin position="21"/>
        <end position="42"/>
    </location>
</feature>
<keyword evidence="1" id="KW-0812">Transmembrane</keyword>
<feature type="transmembrane region" description="Helical" evidence="1">
    <location>
        <begin position="92"/>
        <end position="109"/>
    </location>
</feature>
<keyword evidence="3" id="KW-0012">Acyltransferase</keyword>
<sequence length="424" mass="47571">MTKSAITSRKHYHDIDGARSVLMFLSVALHAATVYAPARPWITGNLDRHDFFDWLIFGFHLFITPTFFFVGGFFAVLLLSRRAVGDFMWNRFLRTAVPLIVIALTFNMIEHYLRWSDAGGSGTMLDWIASPGFIKIWASGEWQLHLWFLVSLMPMFALAALVQAIVPRDAAIRARVLVWIDRSAKWIAGSFPFALALIAFGLANTANYAVASVVPGSYDLIVPGFQSYTKLVSEFPFFVIGIMAALSPRFLAALLEWRWWMPMAAAAALLFQPYPEIEHGRALGTVMLFLNQLAIWTLVLFILQFFHRYFAAGGPRTRWLADCALSMYLFHHCFVYMFGRALTHVSWPSGVEFAVLTVLAAATVIAIHELLVRRFAIIRLLFNGKTDIAEVRRSPGLFGAFARAEKLDAPSNPVPDRATASGPR</sequence>
<dbReference type="EMBL" id="FRDF01000003">
    <property type="protein sequence ID" value="SHN51165.1"/>
    <property type="molecule type" value="Genomic_DNA"/>
</dbReference>
<protein>
    <submittedName>
        <fullName evidence="3">Peptidoglycan/LPS O-acetylase OafA/YrhL, contains acyltransferase and SGNH-hydrolase domains</fullName>
    </submittedName>
</protein>
<dbReference type="OrthoDB" id="8288190at2"/>
<dbReference type="RefSeq" id="WP_072673190.1">
    <property type="nucleotide sequence ID" value="NZ_FRDF01000003.1"/>
</dbReference>
<dbReference type="InterPro" id="IPR002656">
    <property type="entry name" value="Acyl_transf_3_dom"/>
</dbReference>
<feature type="transmembrane region" description="Helical" evidence="1">
    <location>
        <begin position="286"/>
        <end position="307"/>
    </location>
</feature>
<keyword evidence="3" id="KW-0378">Hydrolase</keyword>
<dbReference type="PANTHER" id="PTHR36927:SF1">
    <property type="entry name" value="MDO-LIKE PROTEIN"/>
    <property type="match status" value="1"/>
</dbReference>
<feature type="transmembrane region" description="Helical" evidence="1">
    <location>
        <begin position="146"/>
        <end position="166"/>
    </location>
</feature>
<dbReference type="GO" id="GO:0016787">
    <property type="term" value="F:hydrolase activity"/>
    <property type="evidence" value="ECO:0007669"/>
    <property type="project" value="UniProtKB-KW"/>
</dbReference>
<gene>
    <name evidence="3" type="ORF">SAMN02745193_00612</name>
</gene>
<reference evidence="4" key="1">
    <citation type="submission" date="2016-12" db="EMBL/GenBank/DDBJ databases">
        <authorList>
            <person name="Varghese N."/>
            <person name="Submissions S."/>
        </authorList>
    </citation>
    <scope>NUCLEOTIDE SEQUENCE [LARGE SCALE GENOMIC DNA]</scope>
    <source>
        <strain evidence="4">DSM 11032</strain>
    </source>
</reference>
<evidence type="ECO:0000313" key="3">
    <source>
        <dbReference type="EMBL" id="SHN51165.1"/>
    </source>
</evidence>
<feature type="transmembrane region" description="Helical" evidence="1">
    <location>
        <begin position="351"/>
        <end position="372"/>
    </location>
</feature>
<keyword evidence="4" id="KW-1185">Reference proteome</keyword>
<dbReference type="PANTHER" id="PTHR36927">
    <property type="entry name" value="BLR4337 PROTEIN"/>
    <property type="match status" value="1"/>
</dbReference>
<name>A0A1M7RY67_9SPHN</name>
<proteinExistence type="predicted"/>
<dbReference type="InterPro" id="IPR050623">
    <property type="entry name" value="Glucan_succinyl_AcylTrfase"/>
</dbReference>
<evidence type="ECO:0000256" key="1">
    <source>
        <dbReference type="SAM" id="Phobius"/>
    </source>
</evidence>
<accession>A0A1M7RY67</accession>
<evidence type="ECO:0000259" key="2">
    <source>
        <dbReference type="Pfam" id="PF01757"/>
    </source>
</evidence>
<dbReference type="GO" id="GO:0016747">
    <property type="term" value="F:acyltransferase activity, transferring groups other than amino-acyl groups"/>
    <property type="evidence" value="ECO:0007669"/>
    <property type="project" value="InterPro"/>
</dbReference>
<keyword evidence="3" id="KW-0808">Transferase</keyword>
<feature type="transmembrane region" description="Helical" evidence="1">
    <location>
        <begin position="257"/>
        <end position="274"/>
    </location>
</feature>